<gene>
    <name evidence="2" type="ORF">GQX73_g4998</name>
</gene>
<accession>A0A7C8N7M8</accession>
<evidence type="ECO:0000313" key="2">
    <source>
        <dbReference type="EMBL" id="KAF2968577.1"/>
    </source>
</evidence>
<reference evidence="2 3" key="1">
    <citation type="submission" date="2019-12" db="EMBL/GenBank/DDBJ databases">
        <title>Draft genome sequence of the ascomycete Xylaria multiplex DSM 110363.</title>
        <authorList>
            <person name="Buettner E."/>
            <person name="Kellner H."/>
        </authorList>
    </citation>
    <scope>NUCLEOTIDE SEQUENCE [LARGE SCALE GENOMIC DNA]</scope>
    <source>
        <strain evidence="2 3">DSM 110363</strain>
    </source>
</reference>
<dbReference type="EMBL" id="WUBL01000048">
    <property type="protein sequence ID" value="KAF2968577.1"/>
    <property type="molecule type" value="Genomic_DNA"/>
</dbReference>
<dbReference type="Proteomes" id="UP000481858">
    <property type="component" value="Unassembled WGS sequence"/>
</dbReference>
<proteinExistence type="predicted"/>
<feature type="region of interest" description="Disordered" evidence="1">
    <location>
        <begin position="128"/>
        <end position="149"/>
    </location>
</feature>
<name>A0A7C8N7M8_9PEZI</name>
<sequence>MAAHPRERETHVLKDLDSLKKIAKLLSHFSRHNNIFPSIDKEYREHAGEVRRRDDRTERAEAPPSHNSQAGTAGLAKPNPGRTKQTNGFEEDDGSDSERDNPQGSGLEGGGGVTKQNESLIVAVKPMRSPISASLTPEEEQRKQLHRIGREREANGIGYRISLDDFSANRRYTEEDKVCLLRLLADTPDGRKLLHRGAAGTESGERPPKTVVFNLQQLRMSQYLDEALDHGMAGIDVIDDKNCLSEGISKFMLLEDIIKQAERYFVTWWEQFVTPDEHSLLGVVKSLRKPGVLGIKLMTQFRSHNAKDLRLDPFTAAYENLIFNNLHPVGGGSRQKRIEARWRRATTHEYPRMRGFKAELELGYADITQILAKSQGNEGLSDEYVDWICECIPSDLIETCCQQRLKQIRGKRIRQILESTSISQKLNEDNEDMDGYGTLSLLLLKGDMLVSMKQVSPLDQERLGWYRTPGDRGAWPKLHRSRKWRSTDQLPSSKFYRHEFDEILGRTFKVGVYQELLGLWTPEGDAYLVDNVIEGKSEDEDEDTGEGTYILEASYVGTSGLNRIFYGS</sequence>
<feature type="region of interest" description="Disordered" evidence="1">
    <location>
        <begin position="40"/>
        <end position="115"/>
    </location>
</feature>
<protein>
    <submittedName>
        <fullName evidence="2">Uncharacterized protein</fullName>
    </submittedName>
</protein>
<evidence type="ECO:0000256" key="1">
    <source>
        <dbReference type="SAM" id="MobiDB-lite"/>
    </source>
</evidence>
<comment type="caution">
    <text evidence="2">The sequence shown here is derived from an EMBL/GenBank/DDBJ whole genome shotgun (WGS) entry which is preliminary data.</text>
</comment>
<dbReference type="OrthoDB" id="4777585at2759"/>
<evidence type="ECO:0000313" key="3">
    <source>
        <dbReference type="Proteomes" id="UP000481858"/>
    </source>
</evidence>
<dbReference type="AlphaFoldDB" id="A0A7C8N7M8"/>
<keyword evidence="3" id="KW-1185">Reference proteome</keyword>
<feature type="compositionally biased region" description="Basic and acidic residues" evidence="1">
    <location>
        <begin position="40"/>
        <end position="61"/>
    </location>
</feature>
<dbReference type="InParanoid" id="A0A7C8N7M8"/>
<organism evidence="2 3">
    <name type="scientific">Xylaria multiplex</name>
    <dbReference type="NCBI Taxonomy" id="323545"/>
    <lineage>
        <taxon>Eukaryota</taxon>
        <taxon>Fungi</taxon>
        <taxon>Dikarya</taxon>
        <taxon>Ascomycota</taxon>
        <taxon>Pezizomycotina</taxon>
        <taxon>Sordariomycetes</taxon>
        <taxon>Xylariomycetidae</taxon>
        <taxon>Xylariales</taxon>
        <taxon>Xylariaceae</taxon>
        <taxon>Xylaria</taxon>
    </lineage>
</organism>
<feature type="compositionally biased region" description="Basic and acidic residues" evidence="1">
    <location>
        <begin position="139"/>
        <end position="149"/>
    </location>
</feature>